<gene>
    <name evidence="2" type="ORF">GYMLUDRAFT_168431</name>
</gene>
<dbReference type="GO" id="GO:0030134">
    <property type="term" value="C:COPII-coated ER to Golgi transport vesicle"/>
    <property type="evidence" value="ECO:0007669"/>
    <property type="project" value="TreeGrafter"/>
</dbReference>
<dbReference type="InterPro" id="IPR012936">
    <property type="entry name" value="Erv_C"/>
</dbReference>
<proteinExistence type="predicted"/>
<dbReference type="GO" id="GO:0006890">
    <property type="term" value="P:retrograde vesicle-mediated transport, Golgi to endoplasmic reticulum"/>
    <property type="evidence" value="ECO:0007669"/>
    <property type="project" value="TreeGrafter"/>
</dbReference>
<organism evidence="2 3">
    <name type="scientific">Collybiopsis luxurians FD-317 M1</name>
    <dbReference type="NCBI Taxonomy" id="944289"/>
    <lineage>
        <taxon>Eukaryota</taxon>
        <taxon>Fungi</taxon>
        <taxon>Dikarya</taxon>
        <taxon>Basidiomycota</taxon>
        <taxon>Agaricomycotina</taxon>
        <taxon>Agaricomycetes</taxon>
        <taxon>Agaricomycetidae</taxon>
        <taxon>Agaricales</taxon>
        <taxon>Marasmiineae</taxon>
        <taxon>Omphalotaceae</taxon>
        <taxon>Collybiopsis</taxon>
        <taxon>Collybiopsis luxurians</taxon>
    </lineage>
</organism>
<dbReference type="GO" id="GO:0000139">
    <property type="term" value="C:Golgi membrane"/>
    <property type="evidence" value="ECO:0007669"/>
    <property type="project" value="TreeGrafter"/>
</dbReference>
<evidence type="ECO:0000313" key="2">
    <source>
        <dbReference type="EMBL" id="KIK60121.1"/>
    </source>
</evidence>
<feature type="domain" description="Endoplasmic reticulum vesicle transporter C-terminal" evidence="1">
    <location>
        <begin position="7"/>
        <end position="157"/>
    </location>
</feature>
<dbReference type="PANTHER" id="PTHR10984:SF81">
    <property type="entry name" value="ER-DERIVED VESICLES PROTEIN ERV41"/>
    <property type="match status" value="1"/>
</dbReference>
<accession>A0A0D0BWV7</accession>
<dbReference type="HOGENOM" id="CLU_1375122_0_0_1"/>
<dbReference type="EMBL" id="KN834776">
    <property type="protein sequence ID" value="KIK60121.1"/>
    <property type="molecule type" value="Genomic_DNA"/>
</dbReference>
<evidence type="ECO:0000259" key="1">
    <source>
        <dbReference type="Pfam" id="PF07970"/>
    </source>
</evidence>
<sequence length="199" mass="22483">HCAHPNVCRVYRTIEVQVSPNLHITTLGHGYMSWELTAHNLMNLLHVITEFSFGLYFLDIVQLLDDSFELAKDHEYLYFLHVVPTMYITPCSTPLHMHQYTVTHYTRVMQHSEGTPGIFFKFDLDPMSLTIHQQMMTFTQLLIQCAGLIGRVFVCMNYAIQIGTRTVQVVTGSEDEVIVAASSSGAKAGLQSKWGSGKL</sequence>
<dbReference type="GO" id="GO:0005789">
    <property type="term" value="C:endoplasmic reticulum membrane"/>
    <property type="evidence" value="ECO:0007669"/>
    <property type="project" value="TreeGrafter"/>
</dbReference>
<dbReference type="Proteomes" id="UP000053593">
    <property type="component" value="Unassembled WGS sequence"/>
</dbReference>
<dbReference type="AlphaFoldDB" id="A0A0D0BWV7"/>
<keyword evidence="3" id="KW-1185">Reference proteome</keyword>
<dbReference type="PANTHER" id="PTHR10984">
    <property type="entry name" value="ENDOPLASMIC RETICULUM-GOLGI INTERMEDIATE COMPARTMENT PROTEIN"/>
    <property type="match status" value="1"/>
</dbReference>
<dbReference type="OrthoDB" id="5541786at2759"/>
<feature type="non-terminal residue" evidence="2">
    <location>
        <position position="199"/>
    </location>
</feature>
<dbReference type="InterPro" id="IPR045888">
    <property type="entry name" value="Erv"/>
</dbReference>
<evidence type="ECO:0000313" key="3">
    <source>
        <dbReference type="Proteomes" id="UP000053593"/>
    </source>
</evidence>
<reference evidence="2 3" key="1">
    <citation type="submission" date="2014-04" db="EMBL/GenBank/DDBJ databases">
        <title>Evolutionary Origins and Diversification of the Mycorrhizal Mutualists.</title>
        <authorList>
            <consortium name="DOE Joint Genome Institute"/>
            <consortium name="Mycorrhizal Genomics Consortium"/>
            <person name="Kohler A."/>
            <person name="Kuo A."/>
            <person name="Nagy L.G."/>
            <person name="Floudas D."/>
            <person name="Copeland A."/>
            <person name="Barry K.W."/>
            <person name="Cichocki N."/>
            <person name="Veneault-Fourrey C."/>
            <person name="LaButti K."/>
            <person name="Lindquist E.A."/>
            <person name="Lipzen A."/>
            <person name="Lundell T."/>
            <person name="Morin E."/>
            <person name="Murat C."/>
            <person name="Riley R."/>
            <person name="Ohm R."/>
            <person name="Sun H."/>
            <person name="Tunlid A."/>
            <person name="Henrissat B."/>
            <person name="Grigoriev I.V."/>
            <person name="Hibbett D.S."/>
            <person name="Martin F."/>
        </authorList>
    </citation>
    <scope>NUCLEOTIDE SEQUENCE [LARGE SCALE GENOMIC DNA]</scope>
    <source>
        <strain evidence="2 3">FD-317 M1</strain>
    </source>
</reference>
<name>A0A0D0BWV7_9AGAR</name>
<dbReference type="Pfam" id="PF07970">
    <property type="entry name" value="COPIIcoated_ERV"/>
    <property type="match status" value="1"/>
</dbReference>
<protein>
    <recommendedName>
        <fullName evidence="1">Endoplasmic reticulum vesicle transporter C-terminal domain-containing protein</fullName>
    </recommendedName>
</protein>
<dbReference type="GO" id="GO:0006888">
    <property type="term" value="P:endoplasmic reticulum to Golgi vesicle-mediated transport"/>
    <property type="evidence" value="ECO:0007669"/>
    <property type="project" value="TreeGrafter"/>
</dbReference>